<evidence type="ECO:0000256" key="4">
    <source>
        <dbReference type="ARBA" id="ARBA00022679"/>
    </source>
</evidence>
<dbReference type="InParanoid" id="G0MIL1"/>
<accession>G0MIL1</accession>
<keyword evidence="6" id="KW-0735">Signal-anchor</keyword>
<evidence type="ECO:0000313" key="12">
    <source>
        <dbReference type="EMBL" id="EGT31289.1"/>
    </source>
</evidence>
<evidence type="ECO:0000256" key="2">
    <source>
        <dbReference type="ARBA" id="ARBA00004922"/>
    </source>
</evidence>
<proteinExistence type="inferred from homology"/>
<evidence type="ECO:0000256" key="5">
    <source>
        <dbReference type="ARBA" id="ARBA00022692"/>
    </source>
</evidence>
<dbReference type="eggNOG" id="KOG0799">
    <property type="taxonomic scope" value="Eukaryota"/>
</dbReference>
<dbReference type="STRING" id="135651.G0MIL1"/>
<gene>
    <name evidence="12" type="primary">Cbn-gly-15</name>
    <name evidence="12" type="ORF">CAEBREN_11869</name>
</gene>
<dbReference type="GO" id="GO:0008375">
    <property type="term" value="F:acetylglucosaminyltransferase activity"/>
    <property type="evidence" value="ECO:0007669"/>
    <property type="project" value="TreeGrafter"/>
</dbReference>
<dbReference type="EMBL" id="GL379796">
    <property type="protein sequence ID" value="EGT31289.1"/>
    <property type="molecule type" value="Genomic_DNA"/>
</dbReference>
<comment type="similarity">
    <text evidence="10">Belongs to the glycosyltransferase 14 family.</text>
</comment>
<feature type="chain" id="PRO_5003403563" evidence="11">
    <location>
        <begin position="19"/>
        <end position="263"/>
    </location>
</feature>
<feature type="signal peptide" evidence="11">
    <location>
        <begin position="1"/>
        <end position="18"/>
    </location>
</feature>
<evidence type="ECO:0000313" key="13">
    <source>
        <dbReference type="Proteomes" id="UP000008068"/>
    </source>
</evidence>
<dbReference type="OMA" id="CYPNIHY"/>
<dbReference type="Pfam" id="PF02485">
    <property type="entry name" value="Branch"/>
    <property type="match status" value="1"/>
</dbReference>
<evidence type="ECO:0000256" key="6">
    <source>
        <dbReference type="ARBA" id="ARBA00022968"/>
    </source>
</evidence>
<organism evidence="13">
    <name type="scientific">Caenorhabditis brenneri</name>
    <name type="common">Nematode worm</name>
    <dbReference type="NCBI Taxonomy" id="135651"/>
    <lineage>
        <taxon>Eukaryota</taxon>
        <taxon>Metazoa</taxon>
        <taxon>Ecdysozoa</taxon>
        <taxon>Nematoda</taxon>
        <taxon>Chromadorea</taxon>
        <taxon>Rhabditida</taxon>
        <taxon>Rhabditina</taxon>
        <taxon>Rhabditomorpha</taxon>
        <taxon>Rhabditoidea</taxon>
        <taxon>Rhabditidae</taxon>
        <taxon>Peloderinae</taxon>
        <taxon>Caenorhabditis</taxon>
    </lineage>
</organism>
<dbReference type="GO" id="GO:0016020">
    <property type="term" value="C:membrane"/>
    <property type="evidence" value="ECO:0007669"/>
    <property type="project" value="UniProtKB-SubCell"/>
</dbReference>
<evidence type="ECO:0000256" key="8">
    <source>
        <dbReference type="ARBA" id="ARBA00023136"/>
    </source>
</evidence>
<dbReference type="FunCoup" id="G0MIL1">
    <property type="interactions" value="155"/>
</dbReference>
<evidence type="ECO:0000256" key="7">
    <source>
        <dbReference type="ARBA" id="ARBA00022989"/>
    </source>
</evidence>
<protein>
    <submittedName>
        <fullName evidence="12">CBN-GLY-15 protein</fullName>
    </submittedName>
</protein>
<keyword evidence="11" id="KW-0732">Signal</keyword>
<dbReference type="PANTHER" id="PTHR19297:SF185">
    <property type="entry name" value="BETA-1,3-GALACTOSYL-O-GLYCOSYL-GLYCOPROTEIN BETA-1,6-N-ACETYLGLUCOSAMINYLTRANSFERASE 3"/>
    <property type="match status" value="1"/>
</dbReference>
<evidence type="ECO:0000256" key="1">
    <source>
        <dbReference type="ARBA" id="ARBA00004606"/>
    </source>
</evidence>
<keyword evidence="4" id="KW-0808">Transferase</keyword>
<dbReference type="InterPro" id="IPR003406">
    <property type="entry name" value="Glyco_trans_14"/>
</dbReference>
<keyword evidence="13" id="KW-1185">Reference proteome</keyword>
<evidence type="ECO:0000256" key="10">
    <source>
        <dbReference type="ARBA" id="ARBA00038150"/>
    </source>
</evidence>
<dbReference type="Proteomes" id="UP000008068">
    <property type="component" value="Unassembled WGS sequence"/>
</dbReference>
<dbReference type="HOGENOM" id="CLU_032341_1_3_1"/>
<dbReference type="AlphaFoldDB" id="G0MIL1"/>
<comment type="pathway">
    <text evidence="2">Protein modification; protein glycosylation.</text>
</comment>
<sequence>MNPYILVSLVLITFYSYSQIVLDVFDSPSPPRSLIDFEYLECQQMFDGNSNSLARGTLFKFNDSVILEKISESSRKCEDFQRIFQFFLEPKSEEELHFPLAYGMLIHENFVQLSLLLSAIYQPQNQFCLAIDGKSTQEFIDLVKMLSDCYPNIHYFVTDEIVWCGYEILTSVFQCVEYLAKLPSDWKYFQYLSGVDAPLKSNLEMVRILKALNGSFNAEIQPFEYYRLRRKMPWNSPLPLFKTSLSATFSRESANFMISNEVQ</sequence>
<keyword evidence="3" id="KW-0328">Glycosyltransferase</keyword>
<evidence type="ECO:0000256" key="9">
    <source>
        <dbReference type="ARBA" id="ARBA00023180"/>
    </source>
</evidence>
<keyword evidence="9" id="KW-0325">Glycoprotein</keyword>
<name>G0MIL1_CAEBE</name>
<keyword evidence="7" id="KW-1133">Transmembrane helix</keyword>
<dbReference type="OrthoDB" id="5854369at2759"/>
<evidence type="ECO:0000256" key="3">
    <source>
        <dbReference type="ARBA" id="ARBA00022676"/>
    </source>
</evidence>
<comment type="subcellular location">
    <subcellularLocation>
        <location evidence="1">Membrane</location>
        <topology evidence="1">Single-pass type II membrane protein</topology>
    </subcellularLocation>
</comment>
<keyword evidence="5" id="KW-0812">Transmembrane</keyword>
<evidence type="ECO:0000256" key="11">
    <source>
        <dbReference type="SAM" id="SignalP"/>
    </source>
</evidence>
<dbReference type="PANTHER" id="PTHR19297">
    <property type="entry name" value="GLYCOSYLTRANSFERASE 14 FAMILY MEMBER"/>
    <property type="match status" value="1"/>
</dbReference>
<reference evidence="13" key="1">
    <citation type="submission" date="2011-07" db="EMBL/GenBank/DDBJ databases">
        <authorList>
            <consortium name="Caenorhabditis brenneri Sequencing and Analysis Consortium"/>
            <person name="Wilson R.K."/>
        </authorList>
    </citation>
    <scope>NUCLEOTIDE SEQUENCE [LARGE SCALE GENOMIC DNA]</scope>
    <source>
        <strain evidence="13">PB2801</strain>
    </source>
</reference>
<keyword evidence="8" id="KW-0472">Membrane</keyword>